<dbReference type="EMBL" id="JADXDR010000053">
    <property type="protein sequence ID" value="KAI7842380.1"/>
    <property type="molecule type" value="Genomic_DNA"/>
</dbReference>
<organism evidence="3 4">
    <name type="scientific">Chlorella ohadii</name>
    <dbReference type="NCBI Taxonomy" id="2649997"/>
    <lineage>
        <taxon>Eukaryota</taxon>
        <taxon>Viridiplantae</taxon>
        <taxon>Chlorophyta</taxon>
        <taxon>core chlorophytes</taxon>
        <taxon>Trebouxiophyceae</taxon>
        <taxon>Chlorellales</taxon>
        <taxon>Chlorellaceae</taxon>
        <taxon>Chlorella clade</taxon>
        <taxon>Chlorella</taxon>
    </lineage>
</organism>
<protein>
    <submittedName>
        <fullName evidence="3">Uncharacterized protein</fullName>
    </submittedName>
</protein>
<evidence type="ECO:0000256" key="1">
    <source>
        <dbReference type="SAM" id="MobiDB-lite"/>
    </source>
</evidence>
<name>A0AAD5DR14_9CHLO</name>
<accession>A0AAD5DR14</accession>
<feature type="compositionally biased region" description="Low complexity" evidence="1">
    <location>
        <begin position="217"/>
        <end position="240"/>
    </location>
</feature>
<reference evidence="3" key="1">
    <citation type="submission" date="2020-11" db="EMBL/GenBank/DDBJ databases">
        <title>Chlorella ohadii genome sequencing and assembly.</title>
        <authorList>
            <person name="Murik O."/>
            <person name="Treves H."/>
            <person name="Kedem I."/>
            <person name="Shotland Y."/>
            <person name="Kaplan A."/>
        </authorList>
    </citation>
    <scope>NUCLEOTIDE SEQUENCE</scope>
    <source>
        <strain evidence="3">1</strain>
    </source>
</reference>
<feature type="signal peptide" evidence="2">
    <location>
        <begin position="1"/>
        <end position="26"/>
    </location>
</feature>
<keyword evidence="2" id="KW-0732">Signal</keyword>
<sequence>MVSGRTVAALLLCSLALGASWEAGEAADLRPARQLLQSGFFEPGVSGGGGGWGGGRRRGGGAASATCQGDAEGLLPDAKTEIQQAVAKAFQQCTLVPCRPEASGVAPVIAEAVAPVLVAAANDALYSTACSDEPDSVASQLANAYQQAVGNSCGSDAGSDAASSMADLLSSASQVAGESLFAYCEDLECAASDLADGLEDPIAQNLADALDACLEAGPAQGPAPAPEQAAAPAPEAEQAAVPPPAPEAPAPAPAPVAELPLPGPFGVVALPTPGGLPPAPEMPAVDATSMPAPSFGLQPTSAPAPEPEIAATNATNGTRAAAAGPIADVLQQRLAIGNP</sequence>
<feature type="region of interest" description="Disordered" evidence="1">
    <location>
        <begin position="272"/>
        <end position="309"/>
    </location>
</feature>
<evidence type="ECO:0000313" key="4">
    <source>
        <dbReference type="Proteomes" id="UP001205105"/>
    </source>
</evidence>
<gene>
    <name evidence="3" type="ORF">COHA_004019</name>
</gene>
<comment type="caution">
    <text evidence="3">The sequence shown here is derived from an EMBL/GenBank/DDBJ whole genome shotgun (WGS) entry which is preliminary data.</text>
</comment>
<evidence type="ECO:0000256" key="2">
    <source>
        <dbReference type="SAM" id="SignalP"/>
    </source>
</evidence>
<proteinExistence type="predicted"/>
<dbReference type="AlphaFoldDB" id="A0AAD5DR14"/>
<keyword evidence="4" id="KW-1185">Reference proteome</keyword>
<feature type="region of interest" description="Disordered" evidence="1">
    <location>
        <begin position="217"/>
        <end position="257"/>
    </location>
</feature>
<dbReference type="Proteomes" id="UP001205105">
    <property type="component" value="Unassembled WGS sequence"/>
</dbReference>
<feature type="compositionally biased region" description="Pro residues" evidence="1">
    <location>
        <begin position="241"/>
        <end position="254"/>
    </location>
</feature>
<feature type="chain" id="PRO_5042069369" evidence="2">
    <location>
        <begin position="27"/>
        <end position="339"/>
    </location>
</feature>
<evidence type="ECO:0000313" key="3">
    <source>
        <dbReference type="EMBL" id="KAI7842380.1"/>
    </source>
</evidence>